<gene>
    <name evidence="2" type="ORF">ACE1CI_07950</name>
</gene>
<organism evidence="2 3">
    <name type="scientific">Floridaenema flaviceps BLCC-F50</name>
    <dbReference type="NCBI Taxonomy" id="3153642"/>
    <lineage>
        <taxon>Bacteria</taxon>
        <taxon>Bacillati</taxon>
        <taxon>Cyanobacteriota</taxon>
        <taxon>Cyanophyceae</taxon>
        <taxon>Oscillatoriophycideae</taxon>
        <taxon>Aerosakkonematales</taxon>
        <taxon>Aerosakkonemataceae</taxon>
        <taxon>Floridanema</taxon>
        <taxon>Floridanema flaviceps</taxon>
    </lineage>
</organism>
<keyword evidence="1" id="KW-0175">Coiled coil</keyword>
<comment type="caution">
    <text evidence="2">The sequence shown here is derived from an EMBL/GenBank/DDBJ whole genome shotgun (WGS) entry which is preliminary data.</text>
</comment>
<feature type="coiled-coil region" evidence="1">
    <location>
        <begin position="47"/>
        <end position="110"/>
    </location>
</feature>
<protein>
    <submittedName>
        <fullName evidence="2">Uncharacterized protein</fullName>
    </submittedName>
</protein>
<accession>A0ABV4XMF4</accession>
<keyword evidence="3" id="KW-1185">Reference proteome</keyword>
<name>A0ABV4XMF4_9CYAN</name>
<evidence type="ECO:0000313" key="2">
    <source>
        <dbReference type="EMBL" id="MFB2892861.1"/>
    </source>
</evidence>
<dbReference type="Proteomes" id="UP001576784">
    <property type="component" value="Unassembled WGS sequence"/>
</dbReference>
<reference evidence="2 3" key="1">
    <citation type="submission" date="2024-09" db="EMBL/GenBank/DDBJ databases">
        <title>Floridaenema gen nov. (Aerosakkonemataceae, Aerosakkonematales ord. nov., Cyanobacteria) from benthic tropical and subtropical fresh waters, with the description of four new species.</title>
        <authorList>
            <person name="Moretto J.A."/>
            <person name="Berthold D.E."/>
            <person name="Lefler F.W."/>
            <person name="Huang I.-S."/>
            <person name="Laughinghouse H. IV."/>
        </authorList>
    </citation>
    <scope>NUCLEOTIDE SEQUENCE [LARGE SCALE GENOMIC DNA]</scope>
    <source>
        <strain evidence="2 3">BLCC-F50</strain>
    </source>
</reference>
<evidence type="ECO:0000256" key="1">
    <source>
        <dbReference type="SAM" id="Coils"/>
    </source>
</evidence>
<dbReference type="EMBL" id="JBHFNR010000053">
    <property type="protein sequence ID" value="MFB2892861.1"/>
    <property type="molecule type" value="Genomic_DNA"/>
</dbReference>
<evidence type="ECO:0000313" key="3">
    <source>
        <dbReference type="Proteomes" id="UP001576784"/>
    </source>
</evidence>
<sequence>MAELPEEALTIAFNLEKRLLQLTYQASNLGFRIWEEFGETDASIADLDLLQNVTEQARANYTRLTKQLFEMAASRSKSNLMTMDSLSHYCHSMEGNINELEVTIAQIQNNQQLPSF</sequence>
<dbReference type="RefSeq" id="WP_413262528.1">
    <property type="nucleotide sequence ID" value="NZ_JBHFNR010000053.1"/>
</dbReference>
<proteinExistence type="predicted"/>